<dbReference type="Proteomes" id="UP001595607">
    <property type="component" value="Unassembled WGS sequence"/>
</dbReference>
<evidence type="ECO:0000313" key="2">
    <source>
        <dbReference type="EMBL" id="MFC3303603.1"/>
    </source>
</evidence>
<gene>
    <name evidence="2" type="ORF">ACFONP_12770</name>
</gene>
<name>A0ABV7ME00_9PROT</name>
<feature type="transmembrane region" description="Helical" evidence="1">
    <location>
        <begin position="138"/>
        <end position="154"/>
    </location>
</feature>
<keyword evidence="1" id="KW-0812">Transmembrane</keyword>
<comment type="caution">
    <text evidence="2">The sequence shown here is derived from an EMBL/GenBank/DDBJ whole genome shotgun (WGS) entry which is preliminary data.</text>
</comment>
<organism evidence="2 3">
    <name type="scientific">Parvularcula lutaonensis</name>
    <dbReference type="NCBI Taxonomy" id="491923"/>
    <lineage>
        <taxon>Bacteria</taxon>
        <taxon>Pseudomonadati</taxon>
        <taxon>Pseudomonadota</taxon>
        <taxon>Alphaproteobacteria</taxon>
        <taxon>Parvularculales</taxon>
        <taxon>Parvularculaceae</taxon>
        <taxon>Parvularcula</taxon>
    </lineage>
</organism>
<proteinExistence type="predicted"/>
<dbReference type="EMBL" id="JBHRVA010000003">
    <property type="protein sequence ID" value="MFC3303603.1"/>
    <property type="molecule type" value="Genomic_DNA"/>
</dbReference>
<evidence type="ECO:0000256" key="1">
    <source>
        <dbReference type="SAM" id="Phobius"/>
    </source>
</evidence>
<protein>
    <recommendedName>
        <fullName evidence="4">VPLPA-CTERM sorting domain-containing protein</fullName>
    </recommendedName>
</protein>
<keyword evidence="3" id="KW-1185">Reference proteome</keyword>
<keyword evidence="1" id="KW-0472">Membrane</keyword>
<evidence type="ECO:0008006" key="4">
    <source>
        <dbReference type="Google" id="ProtNLM"/>
    </source>
</evidence>
<reference evidence="3" key="1">
    <citation type="journal article" date="2019" name="Int. J. Syst. Evol. Microbiol.">
        <title>The Global Catalogue of Microorganisms (GCM) 10K type strain sequencing project: providing services to taxonomists for standard genome sequencing and annotation.</title>
        <authorList>
            <consortium name="The Broad Institute Genomics Platform"/>
            <consortium name="The Broad Institute Genome Sequencing Center for Infectious Disease"/>
            <person name="Wu L."/>
            <person name="Ma J."/>
        </authorList>
    </citation>
    <scope>NUCLEOTIDE SEQUENCE [LARGE SCALE GENOMIC DNA]</scope>
    <source>
        <strain evidence="3">KCTC 22245</strain>
    </source>
</reference>
<sequence>MTITGTSNGLGFSFVGTNFSPLASTTNATSYVGLPGKYDDIHTASGTFTFAKPIEGLIFGTTNDSSQMVTLLMDGTVVDLGGSLINVAGGVQYSASFTGGIGLVVFSQAVSTFSMQVTNPLDGVDFSVFALEKVGNPIPVPGAALLMIPGLLLLRRARARA</sequence>
<evidence type="ECO:0000313" key="3">
    <source>
        <dbReference type="Proteomes" id="UP001595607"/>
    </source>
</evidence>
<keyword evidence="1" id="KW-1133">Transmembrane helix</keyword>
<accession>A0ABV7ME00</accession>
<dbReference type="RefSeq" id="WP_189576309.1">
    <property type="nucleotide sequence ID" value="NZ_BMXU01000002.1"/>
</dbReference>